<organism evidence="2 3">
    <name type="scientific">Salinisphaera orenii YIM 95161</name>
    <dbReference type="NCBI Taxonomy" id="1051139"/>
    <lineage>
        <taxon>Bacteria</taxon>
        <taxon>Pseudomonadati</taxon>
        <taxon>Pseudomonadota</taxon>
        <taxon>Gammaproteobacteria</taxon>
        <taxon>Salinisphaerales</taxon>
        <taxon>Salinisphaeraceae</taxon>
        <taxon>Salinisphaera</taxon>
    </lineage>
</organism>
<protein>
    <submittedName>
        <fullName evidence="2">Alpha/beta hydrolase</fullName>
    </submittedName>
</protein>
<dbReference type="InterPro" id="IPR050266">
    <property type="entry name" value="AB_hydrolase_sf"/>
</dbReference>
<keyword evidence="2" id="KW-0378">Hydrolase</keyword>
<dbReference type="GO" id="GO:0046464">
    <property type="term" value="P:acylglycerol catabolic process"/>
    <property type="evidence" value="ECO:0007669"/>
    <property type="project" value="TreeGrafter"/>
</dbReference>
<proteinExistence type="predicted"/>
<dbReference type="Proteomes" id="UP000285123">
    <property type="component" value="Unassembled WGS sequence"/>
</dbReference>
<evidence type="ECO:0000313" key="2">
    <source>
        <dbReference type="EMBL" id="ROO33023.1"/>
    </source>
</evidence>
<dbReference type="GO" id="GO:0047372">
    <property type="term" value="F:monoacylglycerol lipase activity"/>
    <property type="evidence" value="ECO:0007669"/>
    <property type="project" value="TreeGrafter"/>
</dbReference>
<sequence length="298" mass="32213">MPLQHVEAGDLVVAYEAFGPPGAPAAVLLHGFPYDVAAVRAAAERLAARGLHVVAPYLRGFGPTRFIDAATRRSGQQAALGHDLRAFIDALALVRPVVAGFDWGGRAACIVAALWPERVAGLVSCGGYNIQDIPSAQTPLSPAMEARLWYQFYFHGERGRAGLTANRRELAWLLWRQWSPTWPVSRETFAASAPAFDNPDFVDVVIHSYRHRYARVAGDPRFEATEARLVAQPAIAVPSIVLEGADSGLFAAAGTSALRRRFPRLVAHRVLAEVGHNPPQEAPETFADAVVEVAGRRG</sequence>
<reference evidence="2 3" key="1">
    <citation type="submission" date="2013-10" db="EMBL/GenBank/DDBJ databases">
        <title>Salinisphaera halophila YIM 95161 Genome Sequencing.</title>
        <authorList>
            <person name="Lai Q."/>
            <person name="Li C."/>
            <person name="Shao Z."/>
        </authorList>
    </citation>
    <scope>NUCLEOTIDE SEQUENCE [LARGE SCALE GENOMIC DNA]</scope>
    <source>
        <strain evidence="2 3">YIM 95161</strain>
    </source>
</reference>
<feature type="domain" description="AB hydrolase-1" evidence="1">
    <location>
        <begin position="27"/>
        <end position="278"/>
    </location>
</feature>
<dbReference type="Gene3D" id="3.40.50.1820">
    <property type="entry name" value="alpha/beta hydrolase"/>
    <property type="match status" value="1"/>
</dbReference>
<dbReference type="InterPro" id="IPR000639">
    <property type="entry name" value="Epox_hydrolase-like"/>
</dbReference>
<dbReference type="SUPFAM" id="SSF53474">
    <property type="entry name" value="alpha/beta-Hydrolases"/>
    <property type="match status" value="1"/>
</dbReference>
<dbReference type="InterPro" id="IPR000073">
    <property type="entry name" value="AB_hydrolase_1"/>
</dbReference>
<gene>
    <name evidence="2" type="ORF">SAHL_04410</name>
</gene>
<dbReference type="GO" id="GO:0016020">
    <property type="term" value="C:membrane"/>
    <property type="evidence" value="ECO:0007669"/>
    <property type="project" value="TreeGrafter"/>
</dbReference>
<dbReference type="PANTHER" id="PTHR43798">
    <property type="entry name" value="MONOACYLGLYCEROL LIPASE"/>
    <property type="match status" value="1"/>
</dbReference>
<dbReference type="InterPro" id="IPR029058">
    <property type="entry name" value="AB_hydrolase_fold"/>
</dbReference>
<evidence type="ECO:0000259" key="1">
    <source>
        <dbReference type="Pfam" id="PF00561"/>
    </source>
</evidence>
<comment type="caution">
    <text evidence="2">The sequence shown here is derived from an EMBL/GenBank/DDBJ whole genome shotgun (WGS) entry which is preliminary data.</text>
</comment>
<evidence type="ECO:0000313" key="3">
    <source>
        <dbReference type="Proteomes" id="UP000285123"/>
    </source>
</evidence>
<name>A0A423Q3B4_9GAMM</name>
<dbReference type="Pfam" id="PF00561">
    <property type="entry name" value="Abhydrolase_1"/>
    <property type="match status" value="1"/>
</dbReference>
<dbReference type="EMBL" id="AYKF01000064">
    <property type="protein sequence ID" value="ROO33023.1"/>
    <property type="molecule type" value="Genomic_DNA"/>
</dbReference>
<dbReference type="AlphaFoldDB" id="A0A423Q3B4"/>
<accession>A0A423Q3B4</accession>
<dbReference type="PRINTS" id="PR00412">
    <property type="entry name" value="EPOXHYDRLASE"/>
</dbReference>
<dbReference type="PANTHER" id="PTHR43798:SF5">
    <property type="entry name" value="MONOACYLGLYCEROL LIPASE ABHD6"/>
    <property type="match status" value="1"/>
</dbReference>